<sequence length="302" mass="33801">MRIHHLALAILLVGFSYGCQPKGPDVQPHIANTPRVATAPTTPIRKLQVDTLPLTAQREWQDRVNRLERLVAMLKIGNKPEVSSFQVEPGVIDGINHATPVIRIRFDSAVFFAFDSDKPRKDCEGILELMSEMMKRDMPDTQLLLLGHTDSRGTQGYNMALSLRRATNVMKALLTRGVRTRQMSTVAIGEMQPVASNKTTEGRARNRRVEFLLSSSLQANLNVVSEVDFCATCIEEQDHGSVTIREKSTSIAEDESRKGINDLQVMQLTDEHRIAPLEGTLETAKHKSVQTYLTNHKSIEVY</sequence>
<name>A0A846QPB9_9BACT</name>
<organism evidence="6 7">
    <name type="scientific">Desulfobaculum xiamenense</name>
    <dbReference type="NCBI Taxonomy" id="995050"/>
    <lineage>
        <taxon>Bacteria</taxon>
        <taxon>Pseudomonadati</taxon>
        <taxon>Thermodesulfobacteriota</taxon>
        <taxon>Desulfovibrionia</taxon>
        <taxon>Desulfovibrionales</taxon>
        <taxon>Desulfovibrionaceae</taxon>
        <taxon>Desulfobaculum</taxon>
    </lineage>
</organism>
<dbReference type="RefSeq" id="WP_167941408.1">
    <property type="nucleotide sequence ID" value="NZ_JAATJA010000002.1"/>
</dbReference>
<evidence type="ECO:0000256" key="1">
    <source>
        <dbReference type="ARBA" id="ARBA00004442"/>
    </source>
</evidence>
<keyword evidence="2 4" id="KW-0472">Membrane</keyword>
<comment type="subcellular location">
    <subcellularLocation>
        <location evidence="1">Cell outer membrane</location>
    </subcellularLocation>
</comment>
<gene>
    <name evidence="6" type="ORF">GGQ74_002005</name>
</gene>
<evidence type="ECO:0000313" key="6">
    <source>
        <dbReference type="EMBL" id="NJB68332.1"/>
    </source>
</evidence>
<dbReference type="Pfam" id="PF00691">
    <property type="entry name" value="OmpA"/>
    <property type="match status" value="1"/>
</dbReference>
<evidence type="ECO:0000259" key="5">
    <source>
        <dbReference type="PROSITE" id="PS51123"/>
    </source>
</evidence>
<evidence type="ECO:0000256" key="2">
    <source>
        <dbReference type="ARBA" id="ARBA00023136"/>
    </source>
</evidence>
<dbReference type="CDD" id="cd07185">
    <property type="entry name" value="OmpA_C-like"/>
    <property type="match status" value="1"/>
</dbReference>
<dbReference type="Proteomes" id="UP000580856">
    <property type="component" value="Unassembled WGS sequence"/>
</dbReference>
<dbReference type="InterPro" id="IPR006665">
    <property type="entry name" value="OmpA-like"/>
</dbReference>
<dbReference type="Gene3D" id="3.30.1330.60">
    <property type="entry name" value="OmpA-like domain"/>
    <property type="match status" value="1"/>
</dbReference>
<dbReference type="PANTHER" id="PTHR30329:SF21">
    <property type="entry name" value="LIPOPROTEIN YIAD-RELATED"/>
    <property type="match status" value="1"/>
</dbReference>
<protein>
    <submittedName>
        <fullName evidence="6">Outer membrane protein OmpA-like peptidoglycan-associated protein</fullName>
    </submittedName>
</protein>
<dbReference type="PANTHER" id="PTHR30329">
    <property type="entry name" value="STATOR ELEMENT OF FLAGELLAR MOTOR COMPLEX"/>
    <property type="match status" value="1"/>
</dbReference>
<dbReference type="EMBL" id="JAATJA010000002">
    <property type="protein sequence ID" value="NJB68332.1"/>
    <property type="molecule type" value="Genomic_DNA"/>
</dbReference>
<keyword evidence="7" id="KW-1185">Reference proteome</keyword>
<dbReference type="PROSITE" id="PS51123">
    <property type="entry name" value="OMPA_2"/>
    <property type="match status" value="1"/>
</dbReference>
<accession>A0A846QPB9</accession>
<dbReference type="GO" id="GO:0009279">
    <property type="term" value="C:cell outer membrane"/>
    <property type="evidence" value="ECO:0007669"/>
    <property type="project" value="UniProtKB-SubCell"/>
</dbReference>
<dbReference type="InterPro" id="IPR006664">
    <property type="entry name" value="OMP_bac"/>
</dbReference>
<dbReference type="InterPro" id="IPR050330">
    <property type="entry name" value="Bact_OuterMem_StrucFunc"/>
</dbReference>
<feature type="domain" description="OmpA-like" evidence="5">
    <location>
        <begin position="98"/>
        <end position="217"/>
    </location>
</feature>
<dbReference type="SUPFAM" id="SSF103088">
    <property type="entry name" value="OmpA-like"/>
    <property type="match status" value="1"/>
</dbReference>
<dbReference type="InterPro" id="IPR036737">
    <property type="entry name" value="OmpA-like_sf"/>
</dbReference>
<proteinExistence type="predicted"/>
<reference evidence="6 7" key="1">
    <citation type="submission" date="2020-03" db="EMBL/GenBank/DDBJ databases">
        <title>Genomic Encyclopedia of Type Strains, Phase IV (KMG-IV): sequencing the most valuable type-strain genomes for metagenomic binning, comparative biology and taxonomic classification.</title>
        <authorList>
            <person name="Goeker M."/>
        </authorList>
    </citation>
    <scope>NUCLEOTIDE SEQUENCE [LARGE SCALE GENOMIC DNA]</scope>
    <source>
        <strain evidence="6 7">DSM 24233</strain>
    </source>
</reference>
<evidence type="ECO:0000256" key="3">
    <source>
        <dbReference type="ARBA" id="ARBA00023237"/>
    </source>
</evidence>
<dbReference type="PRINTS" id="PR01021">
    <property type="entry name" value="OMPADOMAIN"/>
</dbReference>
<comment type="caution">
    <text evidence="6">The sequence shown here is derived from an EMBL/GenBank/DDBJ whole genome shotgun (WGS) entry which is preliminary data.</text>
</comment>
<evidence type="ECO:0000256" key="4">
    <source>
        <dbReference type="PROSITE-ProRule" id="PRU00473"/>
    </source>
</evidence>
<dbReference type="AlphaFoldDB" id="A0A846QPB9"/>
<keyword evidence="3" id="KW-0998">Cell outer membrane</keyword>
<evidence type="ECO:0000313" key="7">
    <source>
        <dbReference type="Proteomes" id="UP000580856"/>
    </source>
</evidence>
<dbReference type="PROSITE" id="PS51257">
    <property type="entry name" value="PROKAR_LIPOPROTEIN"/>
    <property type="match status" value="1"/>
</dbReference>